<dbReference type="GO" id="GO:0016787">
    <property type="term" value="F:hydrolase activity"/>
    <property type="evidence" value="ECO:0007669"/>
    <property type="project" value="UniProtKB-KW"/>
</dbReference>
<gene>
    <name evidence="3" type="primary">ENTPD8</name>
    <name evidence="3" type="ORF">AOXY_G23343</name>
</gene>
<keyword evidence="2" id="KW-0378">Hydrolase</keyword>
<keyword evidence="4" id="KW-1185">Reference proteome</keyword>
<dbReference type="Proteomes" id="UP001230051">
    <property type="component" value="Unassembled WGS sequence"/>
</dbReference>
<reference evidence="3" key="1">
    <citation type="submission" date="2022-02" db="EMBL/GenBank/DDBJ databases">
        <title>Atlantic sturgeon de novo genome assembly.</title>
        <authorList>
            <person name="Stock M."/>
            <person name="Klopp C."/>
            <person name="Guiguen Y."/>
            <person name="Cabau C."/>
            <person name="Parinello H."/>
            <person name="Santidrian Yebra-Pimentel E."/>
            <person name="Kuhl H."/>
            <person name="Dirks R.P."/>
            <person name="Guessner J."/>
            <person name="Wuertz S."/>
            <person name="Du K."/>
            <person name="Schartl M."/>
        </authorList>
    </citation>
    <scope>NUCLEOTIDE SEQUENCE</scope>
    <source>
        <strain evidence="3">STURGEONOMICS-FGT-2020</strain>
        <tissue evidence="3">Whole blood</tissue>
    </source>
</reference>
<name>A0AAD8CVM2_ACIOX</name>
<sequence>MQFMNSVRAKLVKLKTDFPTEKENNLREYCATSYYITTLLVDAYTFDNQSWNKIVFEKKADDTDIGWTLGYTLNLTTLIPTETPAR</sequence>
<dbReference type="AlphaFoldDB" id="A0AAD8CVM2"/>
<evidence type="ECO:0000313" key="4">
    <source>
        <dbReference type="Proteomes" id="UP001230051"/>
    </source>
</evidence>
<comment type="caution">
    <text evidence="3">The sequence shown here is derived from an EMBL/GenBank/DDBJ whole genome shotgun (WGS) entry which is preliminary data.</text>
</comment>
<dbReference type="EMBL" id="JAGXEW010000024">
    <property type="protein sequence ID" value="KAK1158423.1"/>
    <property type="molecule type" value="Genomic_DNA"/>
</dbReference>
<comment type="similarity">
    <text evidence="1">Belongs to the GDA1/CD39 NTPase family.</text>
</comment>
<evidence type="ECO:0000256" key="1">
    <source>
        <dbReference type="ARBA" id="ARBA00009283"/>
    </source>
</evidence>
<dbReference type="Pfam" id="PF01150">
    <property type="entry name" value="GDA1_CD39"/>
    <property type="match status" value="1"/>
</dbReference>
<dbReference type="InterPro" id="IPR000407">
    <property type="entry name" value="GDA1_CD39_NTPase"/>
</dbReference>
<accession>A0AAD8CVM2</accession>
<evidence type="ECO:0000313" key="3">
    <source>
        <dbReference type="EMBL" id="KAK1158423.1"/>
    </source>
</evidence>
<dbReference type="Gene3D" id="3.30.420.150">
    <property type="entry name" value="Exopolyphosphatase. Domain 2"/>
    <property type="match status" value="1"/>
</dbReference>
<proteinExistence type="inferred from homology"/>
<evidence type="ECO:0000256" key="2">
    <source>
        <dbReference type="ARBA" id="ARBA00022801"/>
    </source>
</evidence>
<organism evidence="3 4">
    <name type="scientific">Acipenser oxyrinchus oxyrinchus</name>
    <dbReference type="NCBI Taxonomy" id="40147"/>
    <lineage>
        <taxon>Eukaryota</taxon>
        <taxon>Metazoa</taxon>
        <taxon>Chordata</taxon>
        <taxon>Craniata</taxon>
        <taxon>Vertebrata</taxon>
        <taxon>Euteleostomi</taxon>
        <taxon>Actinopterygii</taxon>
        <taxon>Chondrostei</taxon>
        <taxon>Acipenseriformes</taxon>
        <taxon>Acipenseridae</taxon>
        <taxon>Acipenser</taxon>
    </lineage>
</organism>
<protein>
    <submittedName>
        <fullName evidence="3">Ectonucleoside triphosphate diphosphohydrolase 2-like isoform X1</fullName>
    </submittedName>
</protein>